<dbReference type="GO" id="GO:0005786">
    <property type="term" value="C:signal recognition particle, endoplasmic reticulum targeting"/>
    <property type="evidence" value="ECO:0007669"/>
    <property type="project" value="UniProtKB-KW"/>
</dbReference>
<feature type="compositionally biased region" description="Low complexity" evidence="11">
    <location>
        <begin position="605"/>
        <end position="624"/>
    </location>
</feature>
<evidence type="ECO:0000256" key="4">
    <source>
        <dbReference type="ARBA" id="ARBA00022490"/>
    </source>
</evidence>
<dbReference type="GO" id="GO:0005047">
    <property type="term" value="F:signal recognition particle binding"/>
    <property type="evidence" value="ECO:0007669"/>
    <property type="project" value="InterPro"/>
</dbReference>
<dbReference type="GO" id="GO:0006614">
    <property type="term" value="P:SRP-dependent cotranslational protein targeting to membrane"/>
    <property type="evidence" value="ECO:0007669"/>
    <property type="project" value="InterPro"/>
</dbReference>
<evidence type="ECO:0000256" key="3">
    <source>
        <dbReference type="ARBA" id="ARBA00009352"/>
    </source>
</evidence>
<keyword evidence="4 10" id="KW-0963">Cytoplasm</keyword>
<name>A0A9P5D3Z1_9HYPO</name>
<dbReference type="AlphaFoldDB" id="A0A9P5D3Z1"/>
<dbReference type="PANTHER" id="PTHR12860">
    <property type="entry name" value="SIGNAL RECOGNITION PARTICLE 68 KDA PROTEIN"/>
    <property type="match status" value="1"/>
</dbReference>
<accession>A0A9P5D3Z1</accession>
<dbReference type="Proteomes" id="UP000749293">
    <property type="component" value="Unassembled WGS sequence"/>
</dbReference>
<evidence type="ECO:0000256" key="2">
    <source>
        <dbReference type="ARBA" id="ARBA00004604"/>
    </source>
</evidence>
<protein>
    <recommendedName>
        <fullName evidence="9 10">Signal recognition particle subunit SRP68</fullName>
        <shortName evidence="10">SRP68</shortName>
    </recommendedName>
</protein>
<evidence type="ECO:0000256" key="8">
    <source>
        <dbReference type="ARBA" id="ARBA00023274"/>
    </source>
</evidence>
<comment type="subcellular location">
    <subcellularLocation>
        <location evidence="1 10">Cytoplasm</location>
    </subcellularLocation>
    <subcellularLocation>
        <location evidence="2">Nucleus</location>
        <location evidence="2">Nucleolus</location>
    </subcellularLocation>
</comment>
<evidence type="ECO:0000256" key="11">
    <source>
        <dbReference type="SAM" id="MobiDB-lite"/>
    </source>
</evidence>
<dbReference type="Pfam" id="PF16969">
    <property type="entry name" value="SRP68"/>
    <property type="match status" value="1"/>
</dbReference>
<comment type="function">
    <text evidence="10">Component of the signal recognition particle (SRP) complex, a ribonucleoprotein complex that mediates the cotranslational targeting of secretory and membrane proteins to the endoplasmic reticulum (ER). The SRP complex interacts with the signal sequence in nascent secretory and membrane proteins and directs them to the membrane of the ER.</text>
</comment>
<evidence type="ECO:0000313" key="13">
    <source>
        <dbReference type="Proteomes" id="UP000749293"/>
    </source>
</evidence>
<keyword evidence="13" id="KW-1185">Reference proteome</keyword>
<proteinExistence type="inferred from homology"/>
<gene>
    <name evidence="12" type="ORF">GMORB2_0490</name>
</gene>
<dbReference type="GO" id="GO:0008312">
    <property type="term" value="F:7S RNA binding"/>
    <property type="evidence" value="ECO:0007669"/>
    <property type="project" value="InterPro"/>
</dbReference>
<evidence type="ECO:0000313" key="12">
    <source>
        <dbReference type="EMBL" id="KAF4126753.1"/>
    </source>
</evidence>
<reference evidence="12" key="1">
    <citation type="submission" date="2020-03" db="EMBL/GenBank/DDBJ databases">
        <title>Site-based positive gene gene selection in Geosmithia morbida across the United States reveals a broad range of putative effectors and factors for local host and environmental adapation.</title>
        <authorList>
            <person name="Onufrak A."/>
            <person name="Murdoch R.W."/>
            <person name="Gazis R."/>
            <person name="Huff M."/>
            <person name="Staton M."/>
            <person name="Klingeman W."/>
            <person name="Hadziabdic D."/>
        </authorList>
    </citation>
    <scope>NUCLEOTIDE SEQUENCE</scope>
    <source>
        <strain evidence="12">1262</strain>
    </source>
</reference>
<dbReference type="OrthoDB" id="10255118at2759"/>
<keyword evidence="7" id="KW-0539">Nucleus</keyword>
<dbReference type="RefSeq" id="XP_035325405.1">
    <property type="nucleotide sequence ID" value="XM_035462475.1"/>
</dbReference>
<dbReference type="CDD" id="cd15481">
    <property type="entry name" value="SRP68-RBD"/>
    <property type="match status" value="1"/>
</dbReference>
<organism evidence="12 13">
    <name type="scientific">Geosmithia morbida</name>
    <dbReference type="NCBI Taxonomy" id="1094350"/>
    <lineage>
        <taxon>Eukaryota</taxon>
        <taxon>Fungi</taxon>
        <taxon>Dikarya</taxon>
        <taxon>Ascomycota</taxon>
        <taxon>Pezizomycotina</taxon>
        <taxon>Sordariomycetes</taxon>
        <taxon>Hypocreomycetidae</taxon>
        <taxon>Hypocreales</taxon>
        <taxon>Bionectriaceae</taxon>
        <taxon>Geosmithia</taxon>
    </lineage>
</organism>
<dbReference type="Gene3D" id="1.10.3450.40">
    <property type="entry name" value="Signal recognition particle, SRP68 subunit, RNA-binding domain"/>
    <property type="match status" value="1"/>
</dbReference>
<evidence type="ECO:0000256" key="1">
    <source>
        <dbReference type="ARBA" id="ARBA00004496"/>
    </source>
</evidence>
<keyword evidence="5 10" id="KW-0694">RNA-binding</keyword>
<dbReference type="PANTHER" id="PTHR12860:SF0">
    <property type="entry name" value="SIGNAL RECOGNITION PARTICLE SUBUNIT SRP68"/>
    <property type="match status" value="1"/>
</dbReference>
<evidence type="ECO:0000256" key="5">
    <source>
        <dbReference type="ARBA" id="ARBA00022884"/>
    </source>
</evidence>
<dbReference type="PIRSF" id="PIRSF038995">
    <property type="entry name" value="SRP68"/>
    <property type="match status" value="1"/>
</dbReference>
<dbReference type="GO" id="GO:0005730">
    <property type="term" value="C:nucleolus"/>
    <property type="evidence" value="ECO:0007669"/>
    <property type="project" value="UniProtKB-SubCell"/>
</dbReference>
<feature type="region of interest" description="Disordered" evidence="11">
    <location>
        <begin position="605"/>
        <end position="632"/>
    </location>
</feature>
<evidence type="ECO:0000256" key="10">
    <source>
        <dbReference type="PIRNR" id="PIRNR038995"/>
    </source>
</evidence>
<keyword evidence="8 10" id="KW-0687">Ribonucleoprotein</keyword>
<feature type="region of interest" description="Disordered" evidence="11">
    <location>
        <begin position="233"/>
        <end position="252"/>
    </location>
</feature>
<keyword evidence="6 10" id="KW-0733">Signal recognition particle</keyword>
<dbReference type="GO" id="GO:0030942">
    <property type="term" value="F:endoplasmic reticulum signal peptide binding"/>
    <property type="evidence" value="ECO:0007669"/>
    <property type="project" value="InterPro"/>
</dbReference>
<comment type="similarity">
    <text evidence="3 10">Belongs to the SRP68 family.</text>
</comment>
<dbReference type="GeneID" id="55966720"/>
<comment type="caution">
    <text evidence="12">The sequence shown here is derived from an EMBL/GenBank/DDBJ whole genome shotgun (WGS) entry which is preliminary data.</text>
</comment>
<dbReference type="InterPro" id="IPR034652">
    <property type="entry name" value="SRP68-RBD"/>
</dbReference>
<dbReference type="InterPro" id="IPR038253">
    <property type="entry name" value="SRP68_N_sf"/>
</dbReference>
<dbReference type="InterPro" id="IPR026258">
    <property type="entry name" value="SRP68"/>
</dbReference>
<feature type="compositionally biased region" description="Basic and acidic residues" evidence="11">
    <location>
        <begin position="394"/>
        <end position="403"/>
    </location>
</feature>
<evidence type="ECO:0000256" key="6">
    <source>
        <dbReference type="ARBA" id="ARBA00023135"/>
    </source>
</evidence>
<evidence type="ECO:0000256" key="9">
    <source>
        <dbReference type="ARBA" id="ARBA00029498"/>
    </source>
</evidence>
<sequence>MDITSFVVQGRDKALLYGDYSTYHASLAKRLVNSRRKLGIATKNRGKFNAKREITADDVTKDREYVYLSLLTSERAFAQAMSVKASHTSDQKGIVGRTRSHIISRLVKAAKTADELVETLSDAGEGTTTTTDLLEATAYASMIRGAASFEKQNWESCLRSYSTCRIIYAALAGTAKGDVFNDLLSETIDPSIRYAAYRLNTPRTVPISDIARKAFPQSDTALVDDINKVDPDILKSPDGQTSATVPSAEGRATPPTLIWRSREVKIEDAQIAQAWGSVLAAKIRLSEKLQGNASADNRFDVTAAYEEVLTSTQDAVDATKQAIDELRAEGVGQGDSRMQSLQITRTAVNYEMIIWRIGRNRVLTGTRDGAVEEYGSISRRRNKRVAAETEEEERENKEPPPRRKLAKLKEKVALYNGNLQNLQSIKDLPGVAADEDLAAKLDATIKYFESLSSALSIARSHSIIGNVANALALINHALSLAKESATLLPESITDEFSTSLPLSVDVGHADLKFLSRLLAGELQRHRAIAHIDHLRKGIDSSNTSALSKLSPPLVERLHDYPAGGAVHLSKIVQLPPRLDLAPVKPIFLDVAWNYIDYPGKTPGAASAAATPATTGATTQQPAKKGWFGFGRS</sequence>
<feature type="region of interest" description="Disordered" evidence="11">
    <location>
        <begin position="378"/>
        <end position="403"/>
    </location>
</feature>
<evidence type="ECO:0000256" key="7">
    <source>
        <dbReference type="ARBA" id="ARBA00023242"/>
    </source>
</evidence>
<dbReference type="EMBL" id="JAANYQ010000001">
    <property type="protein sequence ID" value="KAF4126753.1"/>
    <property type="molecule type" value="Genomic_DNA"/>
</dbReference>